<dbReference type="OrthoDB" id="10561728at2759"/>
<feature type="region of interest" description="Disordered" evidence="1">
    <location>
        <begin position="1"/>
        <end position="23"/>
    </location>
</feature>
<feature type="compositionally biased region" description="Basic and acidic residues" evidence="1">
    <location>
        <begin position="74"/>
        <end position="92"/>
    </location>
</feature>
<proteinExistence type="predicted"/>
<keyword evidence="3" id="KW-1185">Reference proteome</keyword>
<gene>
    <name evidence="2" type="ORF">JZ751_016111</name>
</gene>
<name>A0A8T2NRC0_9TELE</name>
<comment type="caution">
    <text evidence="2">The sequence shown here is derived from an EMBL/GenBank/DDBJ whole genome shotgun (WGS) entry which is preliminary data.</text>
</comment>
<reference evidence="2" key="1">
    <citation type="thesis" date="2021" institute="BYU ScholarsArchive" country="Provo, UT, USA">
        <title>Applications of and Algorithms for Genome Assembly and Genomic Analyses with an Emphasis on Marine Teleosts.</title>
        <authorList>
            <person name="Pickett B.D."/>
        </authorList>
    </citation>
    <scope>NUCLEOTIDE SEQUENCE</scope>
    <source>
        <strain evidence="2">HI-2016</strain>
    </source>
</reference>
<evidence type="ECO:0000256" key="1">
    <source>
        <dbReference type="SAM" id="MobiDB-lite"/>
    </source>
</evidence>
<organism evidence="2 3">
    <name type="scientific">Albula glossodonta</name>
    <name type="common">roundjaw bonefish</name>
    <dbReference type="NCBI Taxonomy" id="121402"/>
    <lineage>
        <taxon>Eukaryota</taxon>
        <taxon>Metazoa</taxon>
        <taxon>Chordata</taxon>
        <taxon>Craniata</taxon>
        <taxon>Vertebrata</taxon>
        <taxon>Euteleostomi</taxon>
        <taxon>Actinopterygii</taxon>
        <taxon>Neopterygii</taxon>
        <taxon>Teleostei</taxon>
        <taxon>Albuliformes</taxon>
        <taxon>Albulidae</taxon>
        <taxon>Albula</taxon>
    </lineage>
</organism>
<feature type="region of interest" description="Disordered" evidence="1">
    <location>
        <begin position="74"/>
        <end position="116"/>
    </location>
</feature>
<dbReference type="EMBL" id="JAFBMS010000027">
    <property type="protein sequence ID" value="KAG9342674.1"/>
    <property type="molecule type" value="Genomic_DNA"/>
</dbReference>
<dbReference type="Proteomes" id="UP000824540">
    <property type="component" value="Unassembled WGS sequence"/>
</dbReference>
<accession>A0A8T2NRC0</accession>
<evidence type="ECO:0000313" key="2">
    <source>
        <dbReference type="EMBL" id="KAG9342674.1"/>
    </source>
</evidence>
<evidence type="ECO:0000313" key="3">
    <source>
        <dbReference type="Proteomes" id="UP000824540"/>
    </source>
</evidence>
<sequence>MRADPRGVARQRARRPRVMGNEGGGLDLEVLYLRAADRIKNFKSCLNLKEELRKLREETNVETLKQELDKERGKRLDLEQKMNEVLKSRLEDSPPQPPPKAQSPAANGTAMNVNRG</sequence>
<dbReference type="AlphaFoldDB" id="A0A8T2NRC0"/>
<protein>
    <submittedName>
        <fullName evidence="2">Uncharacterized protein</fullName>
    </submittedName>
</protein>